<feature type="compositionally biased region" description="Basic residues" evidence="1">
    <location>
        <begin position="55"/>
        <end position="67"/>
    </location>
</feature>
<protein>
    <submittedName>
        <fullName evidence="2">Uncharacterized protein</fullName>
    </submittedName>
</protein>
<dbReference type="EMBL" id="JANPWB010000016">
    <property type="protein sequence ID" value="KAJ1083629.1"/>
    <property type="molecule type" value="Genomic_DNA"/>
</dbReference>
<dbReference type="Proteomes" id="UP001066276">
    <property type="component" value="Chromosome 12"/>
</dbReference>
<organism evidence="2 3">
    <name type="scientific">Pleurodeles waltl</name>
    <name type="common">Iberian ribbed newt</name>
    <dbReference type="NCBI Taxonomy" id="8319"/>
    <lineage>
        <taxon>Eukaryota</taxon>
        <taxon>Metazoa</taxon>
        <taxon>Chordata</taxon>
        <taxon>Craniata</taxon>
        <taxon>Vertebrata</taxon>
        <taxon>Euteleostomi</taxon>
        <taxon>Amphibia</taxon>
        <taxon>Batrachia</taxon>
        <taxon>Caudata</taxon>
        <taxon>Salamandroidea</taxon>
        <taxon>Salamandridae</taxon>
        <taxon>Pleurodelinae</taxon>
        <taxon>Pleurodeles</taxon>
    </lineage>
</organism>
<evidence type="ECO:0000313" key="3">
    <source>
        <dbReference type="Proteomes" id="UP001066276"/>
    </source>
</evidence>
<proteinExistence type="predicted"/>
<name>A0AAV7KZZ9_PLEWA</name>
<keyword evidence="3" id="KW-1185">Reference proteome</keyword>
<feature type="region of interest" description="Disordered" evidence="1">
    <location>
        <begin position="47"/>
        <end position="67"/>
    </location>
</feature>
<comment type="caution">
    <text evidence="2">The sequence shown here is derived from an EMBL/GenBank/DDBJ whole genome shotgun (WGS) entry which is preliminary data.</text>
</comment>
<sequence length="97" mass="11505">MNPGDRNPALVRTWASPVRCYEARTALGRERRSGCRVQRREAYREGPGGVQYEGRRKRRRAKGRHARAQKRIRRWKALVAWALRTSLFESETDRQWP</sequence>
<gene>
    <name evidence="2" type="ORF">NDU88_003786</name>
</gene>
<reference evidence="2" key="1">
    <citation type="journal article" date="2022" name="bioRxiv">
        <title>Sequencing and chromosome-scale assembly of the giantPleurodeles waltlgenome.</title>
        <authorList>
            <person name="Brown T."/>
            <person name="Elewa A."/>
            <person name="Iarovenko S."/>
            <person name="Subramanian E."/>
            <person name="Araus A.J."/>
            <person name="Petzold A."/>
            <person name="Susuki M."/>
            <person name="Suzuki K.-i.T."/>
            <person name="Hayashi T."/>
            <person name="Toyoda A."/>
            <person name="Oliveira C."/>
            <person name="Osipova E."/>
            <person name="Leigh N.D."/>
            <person name="Simon A."/>
            <person name="Yun M.H."/>
        </authorList>
    </citation>
    <scope>NUCLEOTIDE SEQUENCE</scope>
    <source>
        <strain evidence="2">20211129_DDA</strain>
        <tissue evidence="2">Liver</tissue>
    </source>
</reference>
<evidence type="ECO:0000313" key="2">
    <source>
        <dbReference type="EMBL" id="KAJ1083629.1"/>
    </source>
</evidence>
<accession>A0AAV7KZZ9</accession>
<dbReference type="AlphaFoldDB" id="A0AAV7KZZ9"/>
<evidence type="ECO:0000256" key="1">
    <source>
        <dbReference type="SAM" id="MobiDB-lite"/>
    </source>
</evidence>